<dbReference type="InParanoid" id="A0A0V0QJD2"/>
<keyword evidence="3" id="KW-1185">Reference proteome</keyword>
<dbReference type="Proteomes" id="UP000054937">
    <property type="component" value="Unassembled WGS sequence"/>
</dbReference>
<evidence type="ECO:0000256" key="1">
    <source>
        <dbReference type="SAM" id="SignalP"/>
    </source>
</evidence>
<name>A0A0V0QJD2_PSEPJ</name>
<dbReference type="OrthoDB" id="1919336at2759"/>
<evidence type="ECO:0000313" key="2">
    <source>
        <dbReference type="EMBL" id="KRX02334.1"/>
    </source>
</evidence>
<feature type="chain" id="PRO_5006867462" evidence="1">
    <location>
        <begin position="21"/>
        <end position="298"/>
    </location>
</feature>
<organism evidence="2 3">
    <name type="scientific">Pseudocohnilembus persalinus</name>
    <name type="common">Ciliate</name>
    <dbReference type="NCBI Taxonomy" id="266149"/>
    <lineage>
        <taxon>Eukaryota</taxon>
        <taxon>Sar</taxon>
        <taxon>Alveolata</taxon>
        <taxon>Ciliophora</taxon>
        <taxon>Intramacronucleata</taxon>
        <taxon>Oligohymenophorea</taxon>
        <taxon>Scuticociliatia</taxon>
        <taxon>Philasterida</taxon>
        <taxon>Pseudocohnilembidae</taxon>
        <taxon>Pseudocohnilembus</taxon>
    </lineage>
</organism>
<evidence type="ECO:0000313" key="3">
    <source>
        <dbReference type="Proteomes" id="UP000054937"/>
    </source>
</evidence>
<proteinExistence type="predicted"/>
<feature type="signal peptide" evidence="1">
    <location>
        <begin position="1"/>
        <end position="20"/>
    </location>
</feature>
<accession>A0A0V0QJD2</accession>
<comment type="caution">
    <text evidence="2">The sequence shown here is derived from an EMBL/GenBank/DDBJ whole genome shotgun (WGS) entry which is preliminary data.</text>
</comment>
<dbReference type="EMBL" id="LDAU01000155">
    <property type="protein sequence ID" value="KRX02334.1"/>
    <property type="molecule type" value="Genomic_DNA"/>
</dbReference>
<dbReference type="AlphaFoldDB" id="A0A0V0QJD2"/>
<reference evidence="2 3" key="1">
    <citation type="journal article" date="2015" name="Sci. Rep.">
        <title>Genome of the facultative scuticociliatosis pathogen Pseudocohnilembus persalinus provides insight into its virulence through horizontal gene transfer.</title>
        <authorList>
            <person name="Xiong J."/>
            <person name="Wang G."/>
            <person name="Cheng J."/>
            <person name="Tian M."/>
            <person name="Pan X."/>
            <person name="Warren A."/>
            <person name="Jiang C."/>
            <person name="Yuan D."/>
            <person name="Miao W."/>
        </authorList>
    </citation>
    <scope>NUCLEOTIDE SEQUENCE [LARGE SCALE GENOMIC DNA]</scope>
    <source>
        <strain evidence="2">36N120E</strain>
    </source>
</reference>
<gene>
    <name evidence="2" type="ORF">PPERSA_09951</name>
</gene>
<protein>
    <submittedName>
        <fullName evidence="2">Uncharacterized protein</fullName>
    </submittedName>
</protein>
<keyword evidence="1" id="KW-0732">Signal</keyword>
<sequence>MSIQILKAWSFLIFLSIIQGGQFNEKNKTRAIFPINKTKLDPFLPSSNNSSQIYQKNYSLSISTDDLKSYGILPGHCIKILKGVQKLLDINIYKIIKNDNQKIESQTTLADSDQLNINSKVMPTQVQKNKRENVDKKVNKSTMEDIQCNLEEVVSRNIACFICFKLISDKKKIDSFGENFCSYNCADNYRSENIRKCENCKIHYKKEQGLYFNDKNYCSEECAPSLEELQKQWEKEDLGNDKLEDKKDNSLELMDQNEFMFADLDIGFSESQQIDDNFDIKKLEQKCKELNEQNQYFN</sequence>